<sequence>MLNGLYVNDNYNSAGTVYQAYLNLPYDPAYNADGTPVDARFGTWYGRDRSNFLHSLQYNYSKARSYRTTADLNLDYNILDNLTLSTYNRADIYNYRSSSYYDKRTKDGAVNNGSAYLGNSFSSTLLSSNRLKYNVNFGQHNLSVLAVGEIEKGYSDANSSSAKGLPAGRDAFSTATDIINNPTGGYDNYQFIKYLAQADYSFADKYFAVASVVNEYSSRFGSNNPDATFYQLGASWIITKEKFMEPLKAITFLKLRASYGTTGNADGIGYYASMGLYNINSSASYAGLPGAAPSQMANPNLTWEKSKSVNLGLDITIFKRIDISLDAYEKKNSSLLFFRELPATTGYSGVYENVGVIRNRGLELNITLKNIVKKDFTWETNFNIALNRNKVLEVNQGRSEVYAGATQPIGVGHNMDEWFMPVWAGVDPADGKPLWQNAISDADGNSYVLYTNTYNLASRVYTGKSAAPKFTGGLSNTFTYKSFTLSTFLNFVYGNYVYNTSRFYFDNDGLYESYNQMQLAKGWSRWEKPGDIVTHPKPVFGRSDASNQSSTRYLEDGSYLRLRNVTLGYNIPSTFAKKLYLQNARIFISGDNLYTLTKFSGTDPEVDLASGDSSIKYPTSRKFMFGINVSF</sequence>
<evidence type="ECO:0000256" key="5">
    <source>
        <dbReference type="ARBA" id="ARBA00023077"/>
    </source>
</evidence>
<feature type="domain" description="TonB-dependent receptor-like beta-barrel" evidence="9">
    <location>
        <begin position="20"/>
        <end position="593"/>
    </location>
</feature>
<evidence type="ECO:0000256" key="6">
    <source>
        <dbReference type="ARBA" id="ARBA00023136"/>
    </source>
</evidence>
<keyword evidence="7 8" id="KW-0998">Cell outer membrane</keyword>
<evidence type="ECO:0000256" key="4">
    <source>
        <dbReference type="ARBA" id="ARBA00022692"/>
    </source>
</evidence>
<dbReference type="Proteomes" id="UP001595789">
    <property type="component" value="Unassembled WGS sequence"/>
</dbReference>
<name>A0ABV8P783_9SPHI</name>
<dbReference type="PROSITE" id="PS52016">
    <property type="entry name" value="TONB_DEPENDENT_REC_3"/>
    <property type="match status" value="1"/>
</dbReference>
<keyword evidence="4 8" id="KW-0812">Transmembrane</keyword>
<evidence type="ECO:0000256" key="3">
    <source>
        <dbReference type="ARBA" id="ARBA00022452"/>
    </source>
</evidence>
<dbReference type="InterPro" id="IPR023996">
    <property type="entry name" value="TonB-dep_OMP_SusC/RagA"/>
</dbReference>
<dbReference type="InterPro" id="IPR039426">
    <property type="entry name" value="TonB-dep_rcpt-like"/>
</dbReference>
<keyword evidence="2 8" id="KW-0813">Transport</keyword>
<comment type="subcellular location">
    <subcellularLocation>
        <location evidence="1 8">Cell outer membrane</location>
        <topology evidence="1 8">Multi-pass membrane protein</topology>
    </subcellularLocation>
</comment>
<evidence type="ECO:0000259" key="9">
    <source>
        <dbReference type="Pfam" id="PF00593"/>
    </source>
</evidence>
<evidence type="ECO:0000313" key="11">
    <source>
        <dbReference type="Proteomes" id="UP001595789"/>
    </source>
</evidence>
<evidence type="ECO:0000313" key="10">
    <source>
        <dbReference type="EMBL" id="MFC4211058.1"/>
    </source>
</evidence>
<dbReference type="NCBIfam" id="TIGR04056">
    <property type="entry name" value="OMP_RagA_SusC"/>
    <property type="match status" value="1"/>
</dbReference>
<keyword evidence="11" id="KW-1185">Reference proteome</keyword>
<dbReference type="Pfam" id="PF00593">
    <property type="entry name" value="TonB_dep_Rec_b-barrel"/>
    <property type="match status" value="1"/>
</dbReference>
<gene>
    <name evidence="10" type="ORF">ACFOWA_07695</name>
</gene>
<dbReference type="InterPro" id="IPR000531">
    <property type="entry name" value="Beta-barrel_TonB"/>
</dbReference>
<comment type="similarity">
    <text evidence="8">Belongs to the TonB-dependent receptor family.</text>
</comment>
<keyword evidence="5" id="KW-0798">TonB box</keyword>
<dbReference type="SUPFAM" id="SSF56935">
    <property type="entry name" value="Porins"/>
    <property type="match status" value="1"/>
</dbReference>
<accession>A0ABV8P783</accession>
<dbReference type="Gene3D" id="2.40.170.20">
    <property type="entry name" value="TonB-dependent receptor, beta-barrel domain"/>
    <property type="match status" value="1"/>
</dbReference>
<organism evidence="10 11">
    <name type="scientific">Pedobacter lithocola</name>
    <dbReference type="NCBI Taxonomy" id="1908239"/>
    <lineage>
        <taxon>Bacteria</taxon>
        <taxon>Pseudomonadati</taxon>
        <taxon>Bacteroidota</taxon>
        <taxon>Sphingobacteriia</taxon>
        <taxon>Sphingobacteriales</taxon>
        <taxon>Sphingobacteriaceae</taxon>
        <taxon>Pedobacter</taxon>
    </lineage>
</organism>
<keyword evidence="3 8" id="KW-1134">Transmembrane beta strand</keyword>
<dbReference type="RefSeq" id="WP_378983604.1">
    <property type="nucleotide sequence ID" value="NZ_JBHSBW010000007.1"/>
</dbReference>
<reference evidence="11" key="1">
    <citation type="journal article" date="2019" name="Int. J. Syst. Evol. Microbiol.">
        <title>The Global Catalogue of Microorganisms (GCM) 10K type strain sequencing project: providing services to taxonomists for standard genome sequencing and annotation.</title>
        <authorList>
            <consortium name="The Broad Institute Genomics Platform"/>
            <consortium name="The Broad Institute Genome Sequencing Center for Infectious Disease"/>
            <person name="Wu L."/>
            <person name="Ma J."/>
        </authorList>
    </citation>
    <scope>NUCLEOTIDE SEQUENCE [LARGE SCALE GENOMIC DNA]</scope>
    <source>
        <strain evidence="11">CCM 8691</strain>
    </source>
</reference>
<evidence type="ECO:0000256" key="7">
    <source>
        <dbReference type="ARBA" id="ARBA00023237"/>
    </source>
</evidence>
<keyword evidence="6 8" id="KW-0472">Membrane</keyword>
<proteinExistence type="inferred from homology"/>
<comment type="caution">
    <text evidence="10">The sequence shown here is derived from an EMBL/GenBank/DDBJ whole genome shotgun (WGS) entry which is preliminary data.</text>
</comment>
<evidence type="ECO:0000256" key="8">
    <source>
        <dbReference type="PROSITE-ProRule" id="PRU01360"/>
    </source>
</evidence>
<evidence type="ECO:0000256" key="1">
    <source>
        <dbReference type="ARBA" id="ARBA00004571"/>
    </source>
</evidence>
<dbReference type="EMBL" id="JBHSBW010000007">
    <property type="protein sequence ID" value="MFC4211058.1"/>
    <property type="molecule type" value="Genomic_DNA"/>
</dbReference>
<protein>
    <submittedName>
        <fullName evidence="10">SusC/RagA family TonB-linked outer membrane protein</fullName>
    </submittedName>
</protein>
<dbReference type="InterPro" id="IPR036942">
    <property type="entry name" value="Beta-barrel_TonB_sf"/>
</dbReference>
<evidence type="ECO:0000256" key="2">
    <source>
        <dbReference type="ARBA" id="ARBA00022448"/>
    </source>
</evidence>